<dbReference type="Pfam" id="PF17667">
    <property type="entry name" value="Pkinase_fungal"/>
    <property type="match status" value="1"/>
</dbReference>
<accession>A0AAD6XRH0</accession>
<feature type="compositionally biased region" description="Basic residues" evidence="1">
    <location>
        <begin position="429"/>
        <end position="439"/>
    </location>
</feature>
<dbReference type="Proteomes" id="UP001222325">
    <property type="component" value="Unassembled WGS sequence"/>
</dbReference>
<dbReference type="PANTHER" id="PTHR38248:SF2">
    <property type="entry name" value="FUNK1 11"/>
    <property type="match status" value="1"/>
</dbReference>
<dbReference type="Gene3D" id="1.10.510.10">
    <property type="entry name" value="Transferase(Phosphotransferase) domain 1"/>
    <property type="match status" value="1"/>
</dbReference>
<keyword evidence="4" id="KW-1185">Reference proteome</keyword>
<reference evidence="3" key="1">
    <citation type="submission" date="2023-03" db="EMBL/GenBank/DDBJ databases">
        <title>Massive genome expansion in bonnet fungi (Mycena s.s.) driven by repeated elements and novel gene families across ecological guilds.</title>
        <authorList>
            <consortium name="Lawrence Berkeley National Laboratory"/>
            <person name="Harder C.B."/>
            <person name="Miyauchi S."/>
            <person name="Viragh M."/>
            <person name="Kuo A."/>
            <person name="Thoen E."/>
            <person name="Andreopoulos B."/>
            <person name="Lu D."/>
            <person name="Skrede I."/>
            <person name="Drula E."/>
            <person name="Henrissat B."/>
            <person name="Morin E."/>
            <person name="Kohler A."/>
            <person name="Barry K."/>
            <person name="LaButti K."/>
            <person name="Morin E."/>
            <person name="Salamov A."/>
            <person name="Lipzen A."/>
            <person name="Mereny Z."/>
            <person name="Hegedus B."/>
            <person name="Baldrian P."/>
            <person name="Stursova M."/>
            <person name="Weitz H."/>
            <person name="Taylor A."/>
            <person name="Grigoriev I.V."/>
            <person name="Nagy L.G."/>
            <person name="Martin F."/>
            <person name="Kauserud H."/>
        </authorList>
    </citation>
    <scope>NUCLEOTIDE SEQUENCE</scope>
    <source>
        <strain evidence="3">CBHHK173m</strain>
    </source>
</reference>
<dbReference type="PANTHER" id="PTHR38248">
    <property type="entry name" value="FUNK1 6"/>
    <property type="match status" value="1"/>
</dbReference>
<sequence>MAPRTPPQSDRHPPPKQPYIDTPVKAPLAASDAFQGTDLEKRRDALIMHLGDVPVCPLEYFFQSIFRASKVSPQLVGEVRTILDQNKSIVDGRWKQYPNNPVVMQGDENLVYSPLAQIHATIVKAGAPLLKTAPALKLVTKPNKTPIGENENATRPDSYSTMIQRTFLKLLMKVYKESWFSIPVTWEFKKREREQFDNIRKTLYNLNHILSNDPRRRFAFGITIENTRLRLWFACRSCVLVSEDVDFIASPNVFIRLVLTLAFATPHELGFDETISQFKDQANFPQYKMVVEGRTFITIKPLSDYQATGILGSATRVWLVFDEEDPDNHHVLKDTWIPRGTMTEGDQLRRLHEKLAAVEHTGDREPSDYFLTVLEDGYVCVSDATGISISDDTLDAILGGLDVPEDAGVMVMTKDTAPKIRRPSVALSHSKRNTHRSHHTGLPSAPKPEASATMRQHHHRRIHYRVVFKEYGETVYELRSLSAVMCALGDATQALKLLHDLGSVHRDVNPGNIFVVDGHAKVSDLECLKPYREDEEGESDGLCTGAKEHRTATSQYTAVEVAANTWHFRPQPTADSVIGPPPPFFSNPLHDLESILWIGFWVVTRYKAEDNLYPLQITIFNDCFGAQATDNKRFNFFSQRGTVLLKASDFPGAFSSVVEMLQKFRHQLHIDHSTFEKDLNPANLDLTRIHKAFIDGFAKAAEMPQDIRFVKDEYKDSLRSAPRSNAAPRRSLDDG</sequence>
<evidence type="ECO:0000259" key="2">
    <source>
        <dbReference type="Pfam" id="PF17667"/>
    </source>
</evidence>
<feature type="domain" description="Fungal-type protein kinase" evidence="2">
    <location>
        <begin position="176"/>
        <end position="603"/>
    </location>
</feature>
<dbReference type="EMBL" id="JARJCN010000015">
    <property type="protein sequence ID" value="KAJ7094040.1"/>
    <property type="molecule type" value="Genomic_DNA"/>
</dbReference>
<protein>
    <recommendedName>
        <fullName evidence="2">Fungal-type protein kinase domain-containing protein</fullName>
    </recommendedName>
</protein>
<organism evidence="3 4">
    <name type="scientific">Mycena belliarum</name>
    <dbReference type="NCBI Taxonomy" id="1033014"/>
    <lineage>
        <taxon>Eukaryota</taxon>
        <taxon>Fungi</taxon>
        <taxon>Dikarya</taxon>
        <taxon>Basidiomycota</taxon>
        <taxon>Agaricomycotina</taxon>
        <taxon>Agaricomycetes</taxon>
        <taxon>Agaricomycetidae</taxon>
        <taxon>Agaricales</taxon>
        <taxon>Marasmiineae</taxon>
        <taxon>Mycenaceae</taxon>
        <taxon>Mycena</taxon>
    </lineage>
</organism>
<dbReference type="AlphaFoldDB" id="A0AAD6XRH0"/>
<evidence type="ECO:0000313" key="4">
    <source>
        <dbReference type="Proteomes" id="UP001222325"/>
    </source>
</evidence>
<evidence type="ECO:0000313" key="3">
    <source>
        <dbReference type="EMBL" id="KAJ7094040.1"/>
    </source>
</evidence>
<dbReference type="InterPro" id="IPR011009">
    <property type="entry name" value="Kinase-like_dom_sf"/>
</dbReference>
<dbReference type="SUPFAM" id="SSF56112">
    <property type="entry name" value="Protein kinase-like (PK-like)"/>
    <property type="match status" value="1"/>
</dbReference>
<feature type="region of interest" description="Disordered" evidence="1">
    <location>
        <begin position="425"/>
        <end position="456"/>
    </location>
</feature>
<name>A0AAD6XRH0_9AGAR</name>
<feature type="region of interest" description="Disordered" evidence="1">
    <location>
        <begin position="1"/>
        <end position="22"/>
    </location>
</feature>
<dbReference type="InterPro" id="IPR040976">
    <property type="entry name" value="Pkinase_fungal"/>
</dbReference>
<gene>
    <name evidence="3" type="ORF">B0H15DRAFT_150891</name>
</gene>
<evidence type="ECO:0000256" key="1">
    <source>
        <dbReference type="SAM" id="MobiDB-lite"/>
    </source>
</evidence>
<proteinExistence type="predicted"/>
<comment type="caution">
    <text evidence="3">The sequence shown here is derived from an EMBL/GenBank/DDBJ whole genome shotgun (WGS) entry which is preliminary data.</text>
</comment>